<dbReference type="GO" id="GO:0016853">
    <property type="term" value="F:isomerase activity"/>
    <property type="evidence" value="ECO:0007669"/>
    <property type="project" value="UniProtKB-KW"/>
</dbReference>
<feature type="chain" id="PRO_5012730388" evidence="1">
    <location>
        <begin position="22"/>
        <end position="284"/>
    </location>
</feature>
<dbReference type="InterPro" id="IPR032710">
    <property type="entry name" value="NTF2-like_dom_sf"/>
</dbReference>
<organism evidence="2 3">
    <name type="scientific">Ohtaekwangia koreensis</name>
    <dbReference type="NCBI Taxonomy" id="688867"/>
    <lineage>
        <taxon>Bacteria</taxon>
        <taxon>Pseudomonadati</taxon>
        <taxon>Bacteroidota</taxon>
        <taxon>Cytophagia</taxon>
        <taxon>Cytophagales</taxon>
        <taxon>Fulvivirgaceae</taxon>
        <taxon>Ohtaekwangia</taxon>
    </lineage>
</organism>
<dbReference type="AlphaFoldDB" id="A0A1T5IIZ5"/>
<accession>A0A1T5IIZ5</accession>
<evidence type="ECO:0000313" key="3">
    <source>
        <dbReference type="Proteomes" id="UP000190961"/>
    </source>
</evidence>
<feature type="signal peptide" evidence="1">
    <location>
        <begin position="1"/>
        <end position="21"/>
    </location>
</feature>
<dbReference type="STRING" id="688867.SAMN05660236_0097"/>
<sequence>MAIKNLSLFLLLFFAMLLVQAQEFANKDLQSLVDAERAFSRMAKDKNTREAFLANLIDESISFSPGITNAKPFWEKLPITNDWLYWQPVYADIAASGDFGYTTGPWSYRKTKTTAPTTFGEYITVWRKKADGKWKVLIDAGISHDSYDVDGHAVHTSALALQPRKYSGQNFKDELTAVEEAFIKEVPGDVLKAYTHHASKEIKLYRQNKFPSSAVEEVCKTSDVITFTPEKTIVASSGDMGYTYGIVNIVKHDTAGMQKTNNANYLRIWKKESGIWKIVIDLIT</sequence>
<proteinExistence type="predicted"/>
<keyword evidence="1" id="KW-0732">Signal</keyword>
<dbReference type="EMBL" id="FUZU01000001">
    <property type="protein sequence ID" value="SKC39156.1"/>
    <property type="molecule type" value="Genomic_DNA"/>
</dbReference>
<keyword evidence="2" id="KW-0413">Isomerase</keyword>
<dbReference type="SUPFAM" id="SSF54427">
    <property type="entry name" value="NTF2-like"/>
    <property type="match status" value="2"/>
</dbReference>
<protein>
    <submittedName>
        <fullName evidence="2">Ketosteroid isomerase homolog</fullName>
    </submittedName>
</protein>
<evidence type="ECO:0000313" key="2">
    <source>
        <dbReference type="EMBL" id="SKC39156.1"/>
    </source>
</evidence>
<dbReference type="Gene3D" id="3.10.450.50">
    <property type="match status" value="2"/>
</dbReference>
<evidence type="ECO:0000256" key="1">
    <source>
        <dbReference type="SAM" id="SignalP"/>
    </source>
</evidence>
<reference evidence="2 3" key="1">
    <citation type="submission" date="2017-02" db="EMBL/GenBank/DDBJ databases">
        <authorList>
            <person name="Peterson S.W."/>
        </authorList>
    </citation>
    <scope>NUCLEOTIDE SEQUENCE [LARGE SCALE GENOMIC DNA]</scope>
    <source>
        <strain evidence="2 3">DSM 25262</strain>
    </source>
</reference>
<gene>
    <name evidence="2" type="ORF">SAMN05660236_0097</name>
</gene>
<keyword evidence="3" id="KW-1185">Reference proteome</keyword>
<name>A0A1T5IIZ5_9BACT</name>
<dbReference type="Proteomes" id="UP000190961">
    <property type="component" value="Unassembled WGS sequence"/>
</dbReference>